<dbReference type="InterPro" id="IPR007352">
    <property type="entry name" value="DUF420"/>
</dbReference>
<dbReference type="PANTHER" id="PTHR37692">
    <property type="entry name" value="HYPOTHETICAL MEMBRANE SPANNING PROTEIN"/>
    <property type="match status" value="1"/>
</dbReference>
<feature type="transmembrane region" description="Helical" evidence="1">
    <location>
        <begin position="79"/>
        <end position="98"/>
    </location>
</feature>
<sequence length="187" mass="20221">MESWTREHVPALTGVLSAVSLALVFGAALQVLPTGSLPAPEGLLAVIPHVNAVVSTLAIGTIAAGVAFARRGEYDRHRALMLVSLVLFAVFLVLYLYKVSIQGPAGFPAEGPAVVERFVYFPVLAIHILLAVICVPLLYYVLLLALTRPLAEVFDTQHKRVARVAASLWLVSFLLGNVVYLLLYVVY</sequence>
<dbReference type="GeneID" id="74942299"/>
<gene>
    <name evidence="2" type="ORF">N0B31_07715</name>
</gene>
<keyword evidence="1" id="KW-0812">Transmembrane</keyword>
<evidence type="ECO:0000256" key="1">
    <source>
        <dbReference type="SAM" id="Phobius"/>
    </source>
</evidence>
<keyword evidence="1" id="KW-0472">Membrane</keyword>
<dbReference type="PANTHER" id="PTHR37692:SF1">
    <property type="entry name" value="DUF420 DOMAIN-CONTAINING PROTEIN"/>
    <property type="match status" value="1"/>
</dbReference>
<name>A0A9E7R7N3_9EURY</name>
<feature type="transmembrane region" description="Helical" evidence="1">
    <location>
        <begin position="12"/>
        <end position="32"/>
    </location>
</feature>
<dbReference type="KEGG" id="ssai:N0B31_07715"/>
<feature type="transmembrane region" description="Helical" evidence="1">
    <location>
        <begin position="118"/>
        <end position="143"/>
    </location>
</feature>
<keyword evidence="1" id="KW-1133">Transmembrane helix</keyword>
<feature type="transmembrane region" description="Helical" evidence="1">
    <location>
        <begin position="44"/>
        <end position="67"/>
    </location>
</feature>
<keyword evidence="3" id="KW-1185">Reference proteome</keyword>
<dbReference type="RefSeq" id="WP_260595290.1">
    <property type="nucleotide sequence ID" value="NZ_CP104003.1"/>
</dbReference>
<reference evidence="2" key="1">
    <citation type="submission" date="2022-09" db="EMBL/GenBank/DDBJ databases">
        <title>Diverse halophilic archaea isolated from saline environments.</title>
        <authorList>
            <person name="Cui H.-L."/>
        </authorList>
    </citation>
    <scope>NUCLEOTIDE SEQUENCE</scope>
    <source>
        <strain evidence="2">ZS-35-S2</strain>
    </source>
</reference>
<protein>
    <submittedName>
        <fullName evidence="2">DUF420 domain-containing protein</fullName>
    </submittedName>
</protein>
<feature type="transmembrane region" description="Helical" evidence="1">
    <location>
        <begin position="164"/>
        <end position="186"/>
    </location>
</feature>
<evidence type="ECO:0000313" key="2">
    <source>
        <dbReference type="EMBL" id="UWM56170.1"/>
    </source>
</evidence>
<dbReference type="AlphaFoldDB" id="A0A9E7R7N3"/>
<evidence type="ECO:0000313" key="3">
    <source>
        <dbReference type="Proteomes" id="UP001057580"/>
    </source>
</evidence>
<dbReference type="Pfam" id="PF04238">
    <property type="entry name" value="DUF420"/>
    <property type="match status" value="1"/>
</dbReference>
<dbReference type="Proteomes" id="UP001057580">
    <property type="component" value="Chromosome"/>
</dbReference>
<proteinExistence type="predicted"/>
<dbReference type="EMBL" id="CP104003">
    <property type="protein sequence ID" value="UWM56170.1"/>
    <property type="molecule type" value="Genomic_DNA"/>
</dbReference>
<accession>A0A9E7R7N3</accession>
<organism evidence="2 3">
    <name type="scientific">Salinirubellus salinus</name>
    <dbReference type="NCBI Taxonomy" id="1364945"/>
    <lineage>
        <taxon>Archaea</taxon>
        <taxon>Methanobacteriati</taxon>
        <taxon>Methanobacteriota</taxon>
        <taxon>Stenosarchaea group</taxon>
        <taxon>Halobacteria</taxon>
        <taxon>Halobacteriales</taxon>
        <taxon>Natronomonadaceae</taxon>
        <taxon>Salinirubellus</taxon>
    </lineage>
</organism>